<dbReference type="SUPFAM" id="SSF46689">
    <property type="entry name" value="Homeodomain-like"/>
    <property type="match status" value="1"/>
</dbReference>
<dbReference type="PRINTS" id="PR00455">
    <property type="entry name" value="HTHTETR"/>
</dbReference>
<dbReference type="STRING" id="1449976.KALB_7266"/>
<dbReference type="KEGG" id="kal:KALB_7266"/>
<feature type="DNA-binding region" description="H-T-H motif" evidence="4">
    <location>
        <begin position="46"/>
        <end position="65"/>
    </location>
</feature>
<organism evidence="6 7">
    <name type="scientific">Kutzneria albida DSM 43870</name>
    <dbReference type="NCBI Taxonomy" id="1449976"/>
    <lineage>
        <taxon>Bacteria</taxon>
        <taxon>Bacillati</taxon>
        <taxon>Actinomycetota</taxon>
        <taxon>Actinomycetes</taxon>
        <taxon>Pseudonocardiales</taxon>
        <taxon>Pseudonocardiaceae</taxon>
        <taxon>Kutzneria</taxon>
    </lineage>
</organism>
<dbReference type="EMBL" id="CP007155">
    <property type="protein sequence ID" value="AHI00624.1"/>
    <property type="molecule type" value="Genomic_DNA"/>
</dbReference>
<dbReference type="PANTHER" id="PTHR30055:SF238">
    <property type="entry name" value="MYCOFACTOCIN BIOSYNTHESIS TRANSCRIPTIONAL REGULATOR MFTR-RELATED"/>
    <property type="match status" value="1"/>
</dbReference>
<dbReference type="InterPro" id="IPR001647">
    <property type="entry name" value="HTH_TetR"/>
</dbReference>
<proteinExistence type="predicted"/>
<dbReference type="Pfam" id="PF00440">
    <property type="entry name" value="TetR_N"/>
    <property type="match status" value="1"/>
</dbReference>
<feature type="domain" description="HTH tetR-type" evidence="5">
    <location>
        <begin position="23"/>
        <end position="83"/>
    </location>
</feature>
<protein>
    <recommendedName>
        <fullName evidence="5">HTH tetR-type domain-containing protein</fullName>
    </recommendedName>
</protein>
<dbReference type="GO" id="GO:0000976">
    <property type="term" value="F:transcription cis-regulatory region binding"/>
    <property type="evidence" value="ECO:0007669"/>
    <property type="project" value="TreeGrafter"/>
</dbReference>
<dbReference type="eggNOG" id="COG1309">
    <property type="taxonomic scope" value="Bacteria"/>
</dbReference>
<dbReference type="Gene3D" id="1.10.357.10">
    <property type="entry name" value="Tetracycline Repressor, domain 2"/>
    <property type="match status" value="1"/>
</dbReference>
<dbReference type="InterPro" id="IPR050109">
    <property type="entry name" value="HTH-type_TetR-like_transc_reg"/>
</dbReference>
<dbReference type="HOGENOM" id="CLU_069356_2_2_11"/>
<evidence type="ECO:0000313" key="7">
    <source>
        <dbReference type="Proteomes" id="UP000019225"/>
    </source>
</evidence>
<dbReference type="Proteomes" id="UP000019225">
    <property type="component" value="Chromosome"/>
</dbReference>
<dbReference type="AlphaFoldDB" id="W5WHG9"/>
<keyword evidence="1" id="KW-0805">Transcription regulation</keyword>
<evidence type="ECO:0000256" key="3">
    <source>
        <dbReference type="ARBA" id="ARBA00023163"/>
    </source>
</evidence>
<accession>W5WHG9</accession>
<evidence type="ECO:0000256" key="2">
    <source>
        <dbReference type="ARBA" id="ARBA00023125"/>
    </source>
</evidence>
<dbReference type="Pfam" id="PF17754">
    <property type="entry name" value="TetR_C_14"/>
    <property type="match status" value="1"/>
</dbReference>
<keyword evidence="2 4" id="KW-0238">DNA-binding</keyword>
<dbReference type="GO" id="GO:0003700">
    <property type="term" value="F:DNA-binding transcription factor activity"/>
    <property type="evidence" value="ECO:0007669"/>
    <property type="project" value="TreeGrafter"/>
</dbReference>
<gene>
    <name evidence="6" type="ORF">KALB_7266</name>
</gene>
<evidence type="ECO:0000256" key="1">
    <source>
        <dbReference type="ARBA" id="ARBA00023015"/>
    </source>
</evidence>
<keyword evidence="3" id="KW-0804">Transcription</keyword>
<evidence type="ECO:0000259" key="5">
    <source>
        <dbReference type="PROSITE" id="PS50977"/>
    </source>
</evidence>
<sequence length="201" mass="22896">MSSITLSVMGTVDRTELRERTRKVVREEIAEAAFALFVRQGFEQTTVEEIAEAVGMSRRSFFRYFPTKEDTVFGYLYDMGQQLADMVSARPTGEPPWTALRKSFAVLCKGFEMRSETATELLNLIFSTPTLRARHQDKQDHWRKLLTEALRTRTSTPLEADVLVSSALAVFDVACRQWLEQGAKEKPQVLLERAFAVLAPR</sequence>
<keyword evidence="7" id="KW-1185">Reference proteome</keyword>
<dbReference type="PATRIC" id="fig|1449976.3.peg.7299"/>
<reference evidence="6 7" key="1">
    <citation type="journal article" date="2014" name="BMC Genomics">
        <title>Complete genome sequence of producer of the glycopeptide antibiotic Aculeximycin Kutzneria albida DSM 43870T, a representative of minor genus of Pseudonocardiaceae.</title>
        <authorList>
            <person name="Rebets Y."/>
            <person name="Tokovenko B."/>
            <person name="Lushchyk I."/>
            <person name="Ruckert C."/>
            <person name="Zaburannyi N."/>
            <person name="Bechthold A."/>
            <person name="Kalinowski J."/>
            <person name="Luzhetskyy A."/>
        </authorList>
    </citation>
    <scope>NUCLEOTIDE SEQUENCE [LARGE SCALE GENOMIC DNA]</scope>
    <source>
        <strain evidence="6">DSM 43870</strain>
    </source>
</reference>
<dbReference type="InterPro" id="IPR041347">
    <property type="entry name" value="MftR_C"/>
</dbReference>
<evidence type="ECO:0000313" key="6">
    <source>
        <dbReference type="EMBL" id="AHI00624.1"/>
    </source>
</evidence>
<dbReference type="Gene3D" id="1.10.10.60">
    <property type="entry name" value="Homeodomain-like"/>
    <property type="match status" value="1"/>
</dbReference>
<dbReference type="InterPro" id="IPR009057">
    <property type="entry name" value="Homeodomain-like_sf"/>
</dbReference>
<dbReference type="PANTHER" id="PTHR30055">
    <property type="entry name" value="HTH-TYPE TRANSCRIPTIONAL REGULATOR RUTR"/>
    <property type="match status" value="1"/>
</dbReference>
<name>W5WHG9_9PSEU</name>
<dbReference type="PROSITE" id="PS50977">
    <property type="entry name" value="HTH_TETR_2"/>
    <property type="match status" value="1"/>
</dbReference>
<evidence type="ECO:0000256" key="4">
    <source>
        <dbReference type="PROSITE-ProRule" id="PRU00335"/>
    </source>
</evidence>